<accession>A0A0A8Y8A3</accession>
<protein>
    <submittedName>
        <fullName evidence="2">Uncharacterized protein</fullName>
    </submittedName>
</protein>
<keyword evidence="1" id="KW-0732">Signal</keyword>
<organism evidence="2">
    <name type="scientific">Arundo donax</name>
    <name type="common">Giant reed</name>
    <name type="synonym">Donax arundinaceus</name>
    <dbReference type="NCBI Taxonomy" id="35708"/>
    <lineage>
        <taxon>Eukaryota</taxon>
        <taxon>Viridiplantae</taxon>
        <taxon>Streptophyta</taxon>
        <taxon>Embryophyta</taxon>
        <taxon>Tracheophyta</taxon>
        <taxon>Spermatophyta</taxon>
        <taxon>Magnoliopsida</taxon>
        <taxon>Liliopsida</taxon>
        <taxon>Poales</taxon>
        <taxon>Poaceae</taxon>
        <taxon>PACMAD clade</taxon>
        <taxon>Arundinoideae</taxon>
        <taxon>Arundineae</taxon>
        <taxon>Arundo</taxon>
    </lineage>
</organism>
<feature type="signal peptide" evidence="1">
    <location>
        <begin position="1"/>
        <end position="21"/>
    </location>
</feature>
<feature type="chain" id="PRO_5002059618" evidence="1">
    <location>
        <begin position="22"/>
        <end position="59"/>
    </location>
</feature>
<evidence type="ECO:0000256" key="1">
    <source>
        <dbReference type="SAM" id="SignalP"/>
    </source>
</evidence>
<sequence length="59" mass="6782">MVRVSHVIGVFLLLDLPCSRPSYLETWLKIVSGSFRLKIWIHMCSSPCSISYTQTHCQI</sequence>
<proteinExistence type="predicted"/>
<evidence type="ECO:0000313" key="2">
    <source>
        <dbReference type="EMBL" id="JAD19967.1"/>
    </source>
</evidence>
<name>A0A0A8Y8A3_ARUDO</name>
<dbReference type="AlphaFoldDB" id="A0A0A8Y8A3"/>
<reference evidence="2" key="1">
    <citation type="submission" date="2014-09" db="EMBL/GenBank/DDBJ databases">
        <authorList>
            <person name="Magalhaes I.L.F."/>
            <person name="Oliveira U."/>
            <person name="Santos F.R."/>
            <person name="Vidigal T.H.D.A."/>
            <person name="Brescovit A.D."/>
            <person name="Santos A.J."/>
        </authorList>
    </citation>
    <scope>NUCLEOTIDE SEQUENCE</scope>
    <source>
        <tissue evidence="2">Shoot tissue taken approximately 20 cm above the soil surface</tissue>
    </source>
</reference>
<dbReference type="EMBL" id="GBRH01277928">
    <property type="protein sequence ID" value="JAD19967.1"/>
    <property type="molecule type" value="Transcribed_RNA"/>
</dbReference>
<reference evidence="2" key="2">
    <citation type="journal article" date="2015" name="Data Brief">
        <title>Shoot transcriptome of the giant reed, Arundo donax.</title>
        <authorList>
            <person name="Barrero R.A."/>
            <person name="Guerrero F.D."/>
            <person name="Moolhuijzen P."/>
            <person name="Goolsby J.A."/>
            <person name="Tidwell J."/>
            <person name="Bellgard S.E."/>
            <person name="Bellgard M.I."/>
        </authorList>
    </citation>
    <scope>NUCLEOTIDE SEQUENCE</scope>
    <source>
        <tissue evidence="2">Shoot tissue taken approximately 20 cm above the soil surface</tissue>
    </source>
</reference>